<comment type="caution">
    <text evidence="3">The sequence shown here is derived from an EMBL/GenBank/DDBJ whole genome shotgun (WGS) entry which is preliminary data.</text>
</comment>
<gene>
    <name evidence="3" type="ORF">NSK_006127</name>
</gene>
<keyword evidence="4" id="KW-1185">Reference proteome</keyword>
<dbReference type="Proteomes" id="UP000355283">
    <property type="component" value="Unassembled WGS sequence"/>
</dbReference>
<keyword evidence="2" id="KW-1133">Transmembrane helix</keyword>
<dbReference type="EMBL" id="SDOX01000096">
    <property type="protein sequence ID" value="TFJ82703.1"/>
    <property type="molecule type" value="Genomic_DNA"/>
</dbReference>
<reference evidence="3 4" key="1">
    <citation type="submission" date="2019-01" db="EMBL/GenBank/DDBJ databases">
        <title>Nuclear Genome Assembly of the Microalgal Biofuel strain Nannochloropsis salina CCMP1776.</title>
        <authorList>
            <person name="Hovde B."/>
        </authorList>
    </citation>
    <scope>NUCLEOTIDE SEQUENCE [LARGE SCALE GENOMIC DNA]</scope>
    <source>
        <strain evidence="3 4">CCMP1776</strain>
    </source>
</reference>
<evidence type="ECO:0000313" key="3">
    <source>
        <dbReference type="EMBL" id="TFJ82703.1"/>
    </source>
</evidence>
<dbReference type="AlphaFoldDB" id="A0A4D9CYM0"/>
<keyword evidence="2" id="KW-0812">Transmembrane</keyword>
<organism evidence="3 4">
    <name type="scientific">Nannochloropsis salina CCMP1776</name>
    <dbReference type="NCBI Taxonomy" id="1027361"/>
    <lineage>
        <taxon>Eukaryota</taxon>
        <taxon>Sar</taxon>
        <taxon>Stramenopiles</taxon>
        <taxon>Ochrophyta</taxon>
        <taxon>Eustigmatophyceae</taxon>
        <taxon>Eustigmatales</taxon>
        <taxon>Monodopsidaceae</taxon>
        <taxon>Microchloropsis</taxon>
        <taxon>Microchloropsis salina</taxon>
    </lineage>
</organism>
<evidence type="ECO:0000313" key="4">
    <source>
        <dbReference type="Proteomes" id="UP000355283"/>
    </source>
</evidence>
<feature type="transmembrane region" description="Helical" evidence="2">
    <location>
        <begin position="41"/>
        <end position="65"/>
    </location>
</feature>
<proteinExistence type="predicted"/>
<protein>
    <submittedName>
        <fullName evidence="3">Uncharacterized protein</fullName>
    </submittedName>
</protein>
<evidence type="ECO:0000256" key="2">
    <source>
        <dbReference type="SAM" id="Phobius"/>
    </source>
</evidence>
<feature type="region of interest" description="Disordered" evidence="1">
    <location>
        <begin position="1"/>
        <end position="31"/>
    </location>
</feature>
<evidence type="ECO:0000256" key="1">
    <source>
        <dbReference type="SAM" id="MobiDB-lite"/>
    </source>
</evidence>
<feature type="transmembrane region" description="Helical" evidence="2">
    <location>
        <begin position="85"/>
        <end position="102"/>
    </location>
</feature>
<accession>A0A4D9CYM0</accession>
<keyword evidence="2" id="KW-0472">Membrane</keyword>
<feature type="compositionally biased region" description="Basic residues" evidence="1">
    <location>
        <begin position="18"/>
        <end position="27"/>
    </location>
</feature>
<sequence>MEGLQDLSKTSTVGPTPRGRRKKKKKGGKEAAHLTLPAARLALSAVTGMGGIVASLAAFFRVYRIQILPREGMPDGEFVRAASSLNQWWNTALILLLILLVVRPDWARKALREITLS</sequence>
<name>A0A4D9CYM0_9STRA</name>